<dbReference type="GO" id="GO:0015086">
    <property type="term" value="F:cadmium ion transmembrane transporter activity"/>
    <property type="evidence" value="ECO:0007669"/>
    <property type="project" value="TreeGrafter"/>
</dbReference>
<dbReference type="PANTHER" id="PTHR43840:SF15">
    <property type="entry name" value="MITOCHONDRIAL METAL TRANSPORTER 1-RELATED"/>
    <property type="match status" value="1"/>
</dbReference>
<keyword evidence="4" id="KW-1003">Cell membrane</keyword>
<evidence type="ECO:0000259" key="9">
    <source>
        <dbReference type="Pfam" id="PF01545"/>
    </source>
</evidence>
<protein>
    <submittedName>
        <fullName evidence="11">Cation diffusion facilitator family transporter</fullName>
    </submittedName>
</protein>
<feature type="domain" description="Cation efflux protein transmembrane" evidence="9">
    <location>
        <begin position="69"/>
        <end position="261"/>
    </location>
</feature>
<evidence type="ECO:0000256" key="6">
    <source>
        <dbReference type="ARBA" id="ARBA00022989"/>
    </source>
</evidence>
<dbReference type="GO" id="GO:0015341">
    <property type="term" value="F:zinc efflux antiporter activity"/>
    <property type="evidence" value="ECO:0007669"/>
    <property type="project" value="TreeGrafter"/>
</dbReference>
<dbReference type="InterPro" id="IPR027469">
    <property type="entry name" value="Cation_efflux_TMD_sf"/>
</dbReference>
<comment type="subcellular location">
    <subcellularLocation>
        <location evidence="1">Cell membrane</location>
        <topology evidence="1">Multi-pass membrane protein</topology>
    </subcellularLocation>
</comment>
<dbReference type="SUPFAM" id="SSF160240">
    <property type="entry name" value="Cation efflux protein cytoplasmic domain-like"/>
    <property type="match status" value="1"/>
</dbReference>
<dbReference type="Proteomes" id="UP000304148">
    <property type="component" value="Chromosome"/>
</dbReference>
<evidence type="ECO:0000256" key="7">
    <source>
        <dbReference type="ARBA" id="ARBA00023136"/>
    </source>
</evidence>
<dbReference type="Pfam" id="PF16916">
    <property type="entry name" value="ZT_dimer"/>
    <property type="match status" value="1"/>
</dbReference>
<evidence type="ECO:0000313" key="12">
    <source>
        <dbReference type="Proteomes" id="UP000304148"/>
    </source>
</evidence>
<feature type="transmembrane region" description="Helical" evidence="8">
    <location>
        <begin position="166"/>
        <end position="186"/>
    </location>
</feature>
<feature type="transmembrane region" description="Helical" evidence="8">
    <location>
        <begin position="231"/>
        <end position="247"/>
    </location>
</feature>
<keyword evidence="3" id="KW-0813">Transport</keyword>
<evidence type="ECO:0000256" key="1">
    <source>
        <dbReference type="ARBA" id="ARBA00004651"/>
    </source>
</evidence>
<gene>
    <name evidence="11" type="ORF">PBLR_12134</name>
</gene>
<dbReference type="InterPro" id="IPR002524">
    <property type="entry name" value="Cation_efflux"/>
</dbReference>
<evidence type="ECO:0000256" key="3">
    <source>
        <dbReference type="ARBA" id="ARBA00022448"/>
    </source>
</evidence>
<dbReference type="Gene3D" id="1.20.1510.10">
    <property type="entry name" value="Cation efflux protein transmembrane domain"/>
    <property type="match status" value="1"/>
</dbReference>
<evidence type="ECO:0000256" key="5">
    <source>
        <dbReference type="ARBA" id="ARBA00022692"/>
    </source>
</evidence>
<keyword evidence="6 8" id="KW-1133">Transmembrane helix</keyword>
<evidence type="ECO:0000256" key="4">
    <source>
        <dbReference type="ARBA" id="ARBA00022475"/>
    </source>
</evidence>
<dbReference type="GO" id="GO:0006882">
    <property type="term" value="P:intracellular zinc ion homeostasis"/>
    <property type="evidence" value="ECO:0007669"/>
    <property type="project" value="TreeGrafter"/>
</dbReference>
<keyword evidence="7 8" id="KW-0472">Membrane</keyword>
<evidence type="ECO:0000256" key="2">
    <source>
        <dbReference type="ARBA" id="ARBA00008114"/>
    </source>
</evidence>
<sequence>MPNYMEYDGMMQSFCMASTFFNCPYLSDVMKKGFYRPTRFSSAMVDYVGNNMLMIMVRVMILNGQKVAFLSVLSNTTVVILKLVVGILTGSIAVISEAIHSSLDLAASVIAFFSVRISNRSADRNHPYGHGKVENISGTIETLLIFVAGIWIIYECVHKLLRPAEIEMPYLGIAVMFIGAGINLVVARKVGKTADELHSVAMKSNALHLLTDVYTSLGVGVSLLLVTLTGWTILDPIIGILLAVYIMKEAFTLMKESFPPLIDARLSEEEEQQLQQLILLHKDKYIEYHDFRTRRSGPVEYVDFHLVVPSGMDIATAHHLCDEIEHTIQGSFERAEVMIHIEPEHERRDRLAQR</sequence>
<dbReference type="InterPro" id="IPR027470">
    <property type="entry name" value="Cation_efflux_CTD"/>
</dbReference>
<comment type="similarity">
    <text evidence="2">Belongs to the cation diffusion facilitator (CDF) transporter (TC 2.A.4) family.</text>
</comment>
<dbReference type="Pfam" id="PF01545">
    <property type="entry name" value="Cation_efflux"/>
    <property type="match status" value="1"/>
</dbReference>
<feature type="transmembrane region" description="Helical" evidence="8">
    <location>
        <begin position="136"/>
        <end position="154"/>
    </location>
</feature>
<dbReference type="FunFam" id="3.30.70.1350:FF:000002">
    <property type="entry name" value="Ferrous-iron efflux pump FieF"/>
    <property type="match status" value="1"/>
</dbReference>
<dbReference type="SUPFAM" id="SSF161111">
    <property type="entry name" value="Cation efflux protein transmembrane domain-like"/>
    <property type="match status" value="1"/>
</dbReference>
<dbReference type="AlphaFoldDB" id="A0A383RAU7"/>
<feature type="transmembrane region" description="Helical" evidence="8">
    <location>
        <begin position="40"/>
        <end position="61"/>
    </location>
</feature>
<reference evidence="12" key="1">
    <citation type="submission" date="2018-08" db="EMBL/GenBank/DDBJ databases">
        <authorList>
            <person name="Chevrot R."/>
        </authorList>
    </citation>
    <scope>NUCLEOTIDE SEQUENCE [LARGE SCALE GENOMIC DNA]</scope>
</reference>
<evidence type="ECO:0000313" key="11">
    <source>
        <dbReference type="EMBL" id="SYX83712.1"/>
    </source>
</evidence>
<dbReference type="InterPro" id="IPR058533">
    <property type="entry name" value="Cation_efflux_TM"/>
</dbReference>
<name>A0A383RAU7_PAEAL</name>
<evidence type="ECO:0000259" key="10">
    <source>
        <dbReference type="Pfam" id="PF16916"/>
    </source>
</evidence>
<feature type="transmembrane region" description="Helical" evidence="8">
    <location>
        <begin position="98"/>
        <end position="115"/>
    </location>
</feature>
<dbReference type="Gene3D" id="3.30.70.1350">
    <property type="entry name" value="Cation efflux protein, cytoplasmic domain"/>
    <property type="match status" value="1"/>
</dbReference>
<dbReference type="GO" id="GO:0015093">
    <property type="term" value="F:ferrous iron transmembrane transporter activity"/>
    <property type="evidence" value="ECO:0007669"/>
    <property type="project" value="TreeGrafter"/>
</dbReference>
<feature type="domain" description="Cation efflux protein cytoplasmic" evidence="10">
    <location>
        <begin position="266"/>
        <end position="344"/>
    </location>
</feature>
<proteinExistence type="inferred from homology"/>
<dbReference type="PANTHER" id="PTHR43840">
    <property type="entry name" value="MITOCHONDRIAL METAL TRANSPORTER 1-RELATED"/>
    <property type="match status" value="1"/>
</dbReference>
<dbReference type="InterPro" id="IPR036837">
    <property type="entry name" value="Cation_efflux_CTD_sf"/>
</dbReference>
<accession>A0A383RAU7</accession>
<evidence type="ECO:0000256" key="8">
    <source>
        <dbReference type="SAM" id="Phobius"/>
    </source>
</evidence>
<dbReference type="InterPro" id="IPR050291">
    <property type="entry name" value="CDF_Transporter"/>
</dbReference>
<dbReference type="NCBIfam" id="TIGR01297">
    <property type="entry name" value="CDF"/>
    <property type="match status" value="1"/>
</dbReference>
<dbReference type="EMBL" id="LS992241">
    <property type="protein sequence ID" value="SYX83712.1"/>
    <property type="molecule type" value="Genomic_DNA"/>
</dbReference>
<feature type="transmembrane region" description="Helical" evidence="8">
    <location>
        <begin position="68"/>
        <end position="92"/>
    </location>
</feature>
<keyword evidence="5 8" id="KW-0812">Transmembrane</keyword>
<dbReference type="GO" id="GO:0005886">
    <property type="term" value="C:plasma membrane"/>
    <property type="evidence" value="ECO:0007669"/>
    <property type="project" value="UniProtKB-SubCell"/>
</dbReference>
<organism evidence="11 12">
    <name type="scientific">Paenibacillus alvei</name>
    <name type="common">Bacillus alvei</name>
    <dbReference type="NCBI Taxonomy" id="44250"/>
    <lineage>
        <taxon>Bacteria</taxon>
        <taxon>Bacillati</taxon>
        <taxon>Bacillota</taxon>
        <taxon>Bacilli</taxon>
        <taxon>Bacillales</taxon>
        <taxon>Paenibacillaceae</taxon>
        <taxon>Paenibacillus</taxon>
    </lineage>
</organism>